<gene>
    <name evidence="3" type="ORF">JN12_00215</name>
</gene>
<dbReference type="AlphaFoldDB" id="A0A562WTA9"/>
<dbReference type="RefSeq" id="WP_145017194.1">
    <property type="nucleotide sequence ID" value="NZ_VLLN01000001.1"/>
</dbReference>
<feature type="domain" description="PilZ" evidence="1">
    <location>
        <begin position="186"/>
        <end position="261"/>
    </location>
</feature>
<name>A0A562WTA9_9BACT</name>
<dbReference type="Pfam" id="PF18672">
    <property type="entry name" value="PilZN1"/>
    <property type="match status" value="1"/>
</dbReference>
<proteinExistence type="predicted"/>
<reference evidence="3 4" key="1">
    <citation type="submission" date="2019-07" db="EMBL/GenBank/DDBJ databases">
        <title>Genomic Encyclopedia of Archaeal and Bacterial Type Strains, Phase II (KMG-II): from individual species to whole genera.</title>
        <authorList>
            <person name="Goeker M."/>
        </authorList>
    </citation>
    <scope>NUCLEOTIDE SEQUENCE [LARGE SCALE GENOMIC DNA]</scope>
    <source>
        <strain evidence="3 4">ATCC BAA-1139</strain>
    </source>
</reference>
<sequence>MSEAFEEYARYFHADLRVEIGIRLPTRDIFREWGVVRDYHDDMIVVELSRDQLPAGMTLDYGAILDVGVWVKEQVYTCNAIIVGKKGVVTYAIQLLSSVTLKERREFFRIGVALRFKYAFPPHNQAGNEVREEREKRAELEYLKHIDAGSDFVDSQLFFATHHHLRPSGPELRWVDNIGAPATICGGGVRFKLPRQLREGEMLNLELHLPLKPMRIVHAVAEVVHVMEPVRSSGKASIEYPTGMRFKWIDTRDRELIIQYISSEQLEQLRRLSSSLRYQEEPVAAVAAPLTWQLLLRRVIIAVTVALLFYELTLYFIEYATSNTQSEIQNIYGKELGKYRLKRFIPDFPREK</sequence>
<dbReference type="InterPro" id="IPR040638">
    <property type="entry name" value="PilZN1"/>
</dbReference>
<evidence type="ECO:0000259" key="2">
    <source>
        <dbReference type="Pfam" id="PF18672"/>
    </source>
</evidence>
<comment type="caution">
    <text evidence="3">The sequence shown here is derived from an EMBL/GenBank/DDBJ whole genome shotgun (WGS) entry which is preliminary data.</text>
</comment>
<dbReference type="Gene3D" id="2.30.110.70">
    <property type="match status" value="1"/>
</dbReference>
<organism evidence="3 4">
    <name type="scientific">Geobacter argillaceus</name>
    <dbReference type="NCBI Taxonomy" id="345631"/>
    <lineage>
        <taxon>Bacteria</taxon>
        <taxon>Pseudomonadati</taxon>
        <taxon>Thermodesulfobacteriota</taxon>
        <taxon>Desulfuromonadia</taxon>
        <taxon>Geobacterales</taxon>
        <taxon>Geobacteraceae</taxon>
        <taxon>Geobacter</taxon>
    </lineage>
</organism>
<dbReference type="OrthoDB" id="5391652at2"/>
<evidence type="ECO:0000313" key="4">
    <source>
        <dbReference type="Proteomes" id="UP000319449"/>
    </source>
</evidence>
<feature type="domain" description="N-terminal PilZ-like" evidence="2">
    <location>
        <begin position="11"/>
        <end position="100"/>
    </location>
</feature>
<protein>
    <submittedName>
        <fullName evidence="3">PilZ domain-containing protein</fullName>
    </submittedName>
</protein>
<dbReference type="InterPro" id="IPR009875">
    <property type="entry name" value="PilZ_domain"/>
</dbReference>
<evidence type="ECO:0000313" key="3">
    <source>
        <dbReference type="EMBL" id="TWJ33541.1"/>
    </source>
</evidence>
<keyword evidence="4" id="KW-1185">Reference proteome</keyword>
<dbReference type="Pfam" id="PF07238">
    <property type="entry name" value="PilZ"/>
    <property type="match status" value="1"/>
</dbReference>
<dbReference type="EMBL" id="VLLN01000001">
    <property type="protein sequence ID" value="TWJ33541.1"/>
    <property type="molecule type" value="Genomic_DNA"/>
</dbReference>
<evidence type="ECO:0000259" key="1">
    <source>
        <dbReference type="Pfam" id="PF07238"/>
    </source>
</evidence>
<accession>A0A562WTA9</accession>
<dbReference type="GO" id="GO:0035438">
    <property type="term" value="F:cyclic-di-GMP binding"/>
    <property type="evidence" value="ECO:0007669"/>
    <property type="project" value="InterPro"/>
</dbReference>
<dbReference type="Proteomes" id="UP000319449">
    <property type="component" value="Unassembled WGS sequence"/>
</dbReference>